<evidence type="ECO:0000313" key="1">
    <source>
        <dbReference type="EMBL" id="RKP57140.1"/>
    </source>
</evidence>
<dbReference type="OrthoDB" id="2663630at2"/>
<evidence type="ECO:0000313" key="2">
    <source>
        <dbReference type="Proteomes" id="UP000282076"/>
    </source>
</evidence>
<dbReference type="RefSeq" id="WP_120974755.1">
    <property type="nucleotide sequence ID" value="NZ_RBZM01000002.1"/>
</dbReference>
<dbReference type="EMBL" id="RBZM01000002">
    <property type="protein sequence ID" value="RKP57140.1"/>
    <property type="molecule type" value="Genomic_DNA"/>
</dbReference>
<sequence>MSDYERRIECLKAVEVLCYSLCMNLLDEEVLAARAAKSALFDLFADDRMIVLQGADRDRLVRKRSIARALELMATQKGTVPSVG</sequence>
<proteinExistence type="predicted"/>
<dbReference type="Proteomes" id="UP000282076">
    <property type="component" value="Unassembled WGS sequence"/>
</dbReference>
<gene>
    <name evidence="1" type="ORF">D7Z26_03930</name>
</gene>
<keyword evidence="2" id="KW-1185">Reference proteome</keyword>
<reference evidence="1 2" key="1">
    <citation type="submission" date="2018-10" db="EMBL/GenBank/DDBJ databases">
        <title>Cohnella sp. M2MS4P-1, whole genome shotgun sequence.</title>
        <authorList>
            <person name="Tuo L."/>
        </authorList>
    </citation>
    <scope>NUCLEOTIDE SEQUENCE [LARGE SCALE GENOMIC DNA]</scope>
    <source>
        <strain evidence="1 2">M2MS4P-1</strain>
    </source>
</reference>
<dbReference type="AlphaFoldDB" id="A0A494Y506"/>
<protein>
    <submittedName>
        <fullName evidence="1">Uncharacterized protein</fullName>
    </submittedName>
</protein>
<name>A0A494Y506_9BACL</name>
<accession>A0A494Y506</accession>
<organism evidence="1 2">
    <name type="scientific">Cohnella endophytica</name>
    <dbReference type="NCBI Taxonomy" id="2419778"/>
    <lineage>
        <taxon>Bacteria</taxon>
        <taxon>Bacillati</taxon>
        <taxon>Bacillota</taxon>
        <taxon>Bacilli</taxon>
        <taxon>Bacillales</taxon>
        <taxon>Paenibacillaceae</taxon>
        <taxon>Cohnella</taxon>
    </lineage>
</organism>
<comment type="caution">
    <text evidence="1">The sequence shown here is derived from an EMBL/GenBank/DDBJ whole genome shotgun (WGS) entry which is preliminary data.</text>
</comment>